<keyword evidence="7" id="KW-1185">Reference proteome</keyword>
<evidence type="ECO:0000256" key="2">
    <source>
        <dbReference type="ARBA" id="ARBA00022692"/>
    </source>
</evidence>
<evidence type="ECO:0000256" key="1">
    <source>
        <dbReference type="ARBA" id="ARBA00004141"/>
    </source>
</evidence>
<dbReference type="SUPFAM" id="SSF161098">
    <property type="entry name" value="MetI-like"/>
    <property type="match status" value="1"/>
</dbReference>
<comment type="caution">
    <text evidence="6">The sequence shown here is derived from an EMBL/GenBank/DDBJ whole genome shotgun (WGS) entry which is preliminary data.</text>
</comment>
<comment type="subcellular location">
    <subcellularLocation>
        <location evidence="1">Membrane</location>
        <topology evidence="1">Multi-pass membrane protein</topology>
    </subcellularLocation>
</comment>
<evidence type="ECO:0000313" key="6">
    <source>
        <dbReference type="EMBL" id="KJK33008.1"/>
    </source>
</evidence>
<evidence type="ECO:0000256" key="3">
    <source>
        <dbReference type="ARBA" id="ARBA00022989"/>
    </source>
</evidence>
<dbReference type="Gene3D" id="1.10.3720.10">
    <property type="entry name" value="MetI-like"/>
    <property type="match status" value="1"/>
</dbReference>
<dbReference type="EMBL" id="JYJG01000611">
    <property type="protein sequence ID" value="KJK33008.1"/>
    <property type="molecule type" value="Genomic_DNA"/>
</dbReference>
<dbReference type="PATRIC" id="fig|68170.10.peg.3431"/>
<feature type="non-terminal residue" evidence="6">
    <location>
        <position position="1"/>
    </location>
</feature>
<dbReference type="InterPro" id="IPR035906">
    <property type="entry name" value="MetI-like_sf"/>
</dbReference>
<keyword evidence="2 5" id="KW-0812">Transmembrane</keyword>
<protein>
    <submittedName>
        <fullName evidence="6">ABC transporter permease</fullName>
    </submittedName>
</protein>
<proteinExistence type="predicted"/>
<dbReference type="Proteomes" id="UP000033393">
    <property type="component" value="Unassembled WGS sequence"/>
</dbReference>
<organism evidence="6 7">
    <name type="scientific">Lentzea aerocolonigenes</name>
    <name type="common">Lechevalieria aerocolonigenes</name>
    <name type="synonym">Saccharothrix aerocolonigenes</name>
    <dbReference type="NCBI Taxonomy" id="68170"/>
    <lineage>
        <taxon>Bacteria</taxon>
        <taxon>Bacillati</taxon>
        <taxon>Actinomycetota</taxon>
        <taxon>Actinomycetes</taxon>
        <taxon>Pseudonocardiales</taxon>
        <taxon>Pseudonocardiaceae</taxon>
        <taxon>Lentzea</taxon>
    </lineage>
</organism>
<evidence type="ECO:0000313" key="7">
    <source>
        <dbReference type="Proteomes" id="UP000033393"/>
    </source>
</evidence>
<name>A0A0F0GCU1_LENAE</name>
<keyword evidence="4 5" id="KW-0472">Membrane</keyword>
<accession>A0A0F0GCU1</accession>
<reference evidence="6 7" key="1">
    <citation type="submission" date="2015-02" db="EMBL/GenBank/DDBJ databases">
        <authorList>
            <person name="Ju K.-S."/>
            <person name="Doroghazi J.R."/>
            <person name="Metcalf W."/>
        </authorList>
    </citation>
    <scope>NUCLEOTIDE SEQUENCE [LARGE SCALE GENOMIC DNA]</scope>
    <source>
        <strain evidence="6 7">NRRL B-16140</strain>
    </source>
</reference>
<dbReference type="AlphaFoldDB" id="A0A0F0GCU1"/>
<keyword evidence="3 5" id="KW-1133">Transmembrane helix</keyword>
<gene>
    <name evidence="6" type="ORF">UK23_47865</name>
</gene>
<feature type="transmembrane region" description="Helical" evidence="5">
    <location>
        <begin position="61"/>
        <end position="83"/>
    </location>
</feature>
<evidence type="ECO:0000256" key="5">
    <source>
        <dbReference type="SAM" id="Phobius"/>
    </source>
</evidence>
<sequence length="95" mass="10527">ALRIKIPLIMPSLVLTFFFSTIATLQVFAEPMTLRPLTNSLSWTWSPYMKVYRDAFVQGGLHSAAATAVVIAVVTLVLSFGFLKVVNRRAAERTP</sequence>
<dbReference type="GO" id="GO:0016020">
    <property type="term" value="C:membrane"/>
    <property type="evidence" value="ECO:0007669"/>
    <property type="project" value="UniProtKB-SubCell"/>
</dbReference>
<evidence type="ECO:0000256" key="4">
    <source>
        <dbReference type="ARBA" id="ARBA00023136"/>
    </source>
</evidence>